<proteinExistence type="predicted"/>
<organism evidence="1">
    <name type="scientific">Opuntia streptacantha</name>
    <name type="common">Prickly pear cactus</name>
    <name type="synonym">Opuntia cardona</name>
    <dbReference type="NCBI Taxonomy" id="393608"/>
    <lineage>
        <taxon>Eukaryota</taxon>
        <taxon>Viridiplantae</taxon>
        <taxon>Streptophyta</taxon>
        <taxon>Embryophyta</taxon>
        <taxon>Tracheophyta</taxon>
        <taxon>Spermatophyta</taxon>
        <taxon>Magnoliopsida</taxon>
        <taxon>eudicotyledons</taxon>
        <taxon>Gunneridae</taxon>
        <taxon>Pentapetalae</taxon>
        <taxon>Caryophyllales</taxon>
        <taxon>Cactineae</taxon>
        <taxon>Cactaceae</taxon>
        <taxon>Opuntioideae</taxon>
        <taxon>Opuntia</taxon>
    </lineage>
</organism>
<protein>
    <submittedName>
        <fullName evidence="1">Uncharacterized protein</fullName>
    </submittedName>
</protein>
<reference evidence="1" key="2">
    <citation type="submission" date="2020-07" db="EMBL/GenBank/DDBJ databases">
        <authorList>
            <person name="Vera ALvarez R."/>
            <person name="Arias-Moreno D.M."/>
            <person name="Jimenez-Jacinto V."/>
            <person name="Jimenez-Bremont J.F."/>
            <person name="Swaminathan K."/>
            <person name="Moose S.P."/>
            <person name="Guerrero-Gonzalez M.L."/>
            <person name="Marino-Ramirez L."/>
            <person name="Landsman D."/>
            <person name="Rodriguez-Kessler M."/>
            <person name="Delgado-Sanchez P."/>
        </authorList>
    </citation>
    <scope>NUCLEOTIDE SEQUENCE</scope>
    <source>
        <tissue evidence="1">Cladode</tissue>
    </source>
</reference>
<reference evidence="1" key="1">
    <citation type="journal article" date="2013" name="J. Plant Res.">
        <title>Effect of fungi and light on seed germination of three Opuntia species from semiarid lands of central Mexico.</title>
        <authorList>
            <person name="Delgado-Sanchez P."/>
            <person name="Jimenez-Bremont J.F."/>
            <person name="Guerrero-Gonzalez Mde L."/>
            <person name="Flores J."/>
        </authorList>
    </citation>
    <scope>NUCLEOTIDE SEQUENCE</scope>
    <source>
        <tissue evidence="1">Cladode</tissue>
    </source>
</reference>
<dbReference type="EMBL" id="GISG01140463">
    <property type="protein sequence ID" value="MBA4644907.1"/>
    <property type="molecule type" value="Transcribed_RNA"/>
</dbReference>
<dbReference type="AlphaFoldDB" id="A0A7C9DLU1"/>
<accession>A0A7C9DLU1</accession>
<name>A0A7C9DLU1_OPUST</name>
<evidence type="ECO:0000313" key="1">
    <source>
        <dbReference type="EMBL" id="MBA4644907.1"/>
    </source>
</evidence>
<sequence>MLCLPCLSPIILSPSTTLSQSNLSAIPLSNSAICSYFMGRKVPSSKPNFSCSVPILHWSLGLQPDARYPTRSSLVSGSAATTASSVGGLAATIVRNPRASPFLKEFKHKNFALLAEFHDREDRLTQFSLHPASNRTFSQ</sequence>